<evidence type="ECO:0000313" key="2">
    <source>
        <dbReference type="Proteomes" id="UP000026941"/>
    </source>
</evidence>
<dbReference type="Proteomes" id="UP000026941">
    <property type="component" value="Unassembled WGS sequence"/>
</dbReference>
<comment type="caution">
    <text evidence="1">The sequence shown here is derived from an EMBL/GenBank/DDBJ whole genome shotgun (WGS) entry which is preliminary data.</text>
</comment>
<reference evidence="1 2" key="1">
    <citation type="submission" date="2014-05" db="EMBL/GenBank/DDBJ databases">
        <title>Whole genome shotgun sequence of Rhizobium rhizogenes NBRC 13257.</title>
        <authorList>
            <person name="Katano-Makiyama Y."/>
            <person name="Hosoyama A."/>
            <person name="Hashimoto M."/>
            <person name="Hosoyama Y."/>
            <person name="Noguchi M."/>
            <person name="Tsuchikane K."/>
            <person name="Kimura A."/>
            <person name="Ohji S."/>
            <person name="Ichikawa N."/>
            <person name="Yamazoe A."/>
            <person name="Fujita N."/>
        </authorList>
    </citation>
    <scope>NUCLEOTIDE SEQUENCE [LARGE SCALE GENOMIC DNA]</scope>
    <source>
        <strain evidence="1 2">NBRC 13257</strain>
    </source>
</reference>
<evidence type="ECO:0008006" key="3">
    <source>
        <dbReference type="Google" id="ProtNLM"/>
    </source>
</evidence>
<dbReference type="AlphaFoldDB" id="A0AA87PVL0"/>
<protein>
    <recommendedName>
        <fullName evidence="3">Ferredoxin</fullName>
    </recommendedName>
</protein>
<name>A0AA87PVL0_RHIRH</name>
<evidence type="ECO:0000313" key="1">
    <source>
        <dbReference type="EMBL" id="GAJ90978.1"/>
    </source>
</evidence>
<dbReference type="EMBL" id="BAYX01000001">
    <property type="protein sequence ID" value="GAJ90978.1"/>
    <property type="molecule type" value="Genomic_DNA"/>
</dbReference>
<sequence length="229" mass="24566">MSGSPMIEKLRAALGVHGVFVRGVVCFEEGEGPLLRDGTPARSVILLGNIGGSIWQPFSRWRQLSENTGCRDPLDDWSKAIIQPIAAALGATAYFPSDPPWQPFQRWAMQAEGLSASPLGILIHPEYGLWHGYRGALGFAESIEEHGARTVSKHPCDHCAEKPCLTACPADAVTSVGFDVAGCRLHLRTDMGQVGCMIGGCLARNACPVGASYRYSPAQLAFHMAALHP</sequence>
<organism evidence="1 2">
    <name type="scientific">Rhizobium rhizogenes NBRC 13257</name>
    <dbReference type="NCBI Taxonomy" id="1220581"/>
    <lineage>
        <taxon>Bacteria</taxon>
        <taxon>Pseudomonadati</taxon>
        <taxon>Pseudomonadota</taxon>
        <taxon>Alphaproteobacteria</taxon>
        <taxon>Hyphomicrobiales</taxon>
        <taxon>Rhizobiaceae</taxon>
        <taxon>Rhizobium/Agrobacterium group</taxon>
        <taxon>Rhizobium</taxon>
    </lineage>
</organism>
<gene>
    <name evidence="1" type="ORF">RRH01S_01_04460</name>
</gene>
<proteinExistence type="predicted"/>
<accession>A0AA87PVL0</accession>
<dbReference type="RefSeq" id="WP_042469799.1">
    <property type="nucleotide sequence ID" value="NZ_BAYX01000001.1"/>
</dbReference>